<dbReference type="PANTHER" id="PTHR37826">
    <property type="entry name" value="FLOTILLIN BAND_7_5 DOMAIN PROTEIN"/>
    <property type="match status" value="1"/>
</dbReference>
<dbReference type="Proteomes" id="UP001442841">
    <property type="component" value="Chromosome"/>
</dbReference>
<sequence length="415" mass="44324">MGLMDKLRGEIVDIIEWFDDTRSTLAWRFPRYNNEIKNGAELIVREGQQAVFVYRGQLADRFGPGHYTLTTENLPIMSTLQGWKHGFNSPFRSEVYFVNTRPVTDLRWGTANPVTVRDPDFTMVQVRANGLCVVRVVDPAIFLRQVIGTDASVDIEEIAELLRRVITLAFSDMVMETRLGVIDLQGRQVQLAEQLRGFVAERVDDEYGLAIDSITLNISLPEEITQAMTRGVAKGVEESGWVNNLGDMNRYQQAKAAEAMTTAAGNPGGSGTMGDMMGAQMGILLGQQMDQSMQPGPAQQGGFPGYPQQGTPAAAPPPLPGAVTFHVDAGGQASGPFTVPQLQQAVAGGQLTASTLVWSQGLPAWTPAGQVPALAGLFVEPPPLPGGGTPPPPPSPPTPPAQAPGAQDAGPGQTS</sequence>
<dbReference type="InterPro" id="IPR033880">
    <property type="entry name" value="SPFH_YdjI"/>
</dbReference>
<reference evidence="4 5" key="1">
    <citation type="submission" date="2024-04" db="EMBL/GenBank/DDBJ databases">
        <title>Isolation of an actinomycete strain from pig manure.</title>
        <authorList>
            <person name="Gong T."/>
            <person name="Yu Z."/>
            <person name="An M."/>
            <person name="Wei C."/>
            <person name="Yang W."/>
            <person name="Liu L."/>
        </authorList>
    </citation>
    <scope>NUCLEOTIDE SEQUENCE [LARGE SCALE GENOMIC DNA]</scope>
    <source>
        <strain evidence="4 5">ZF39</strain>
    </source>
</reference>
<keyword evidence="5" id="KW-1185">Reference proteome</keyword>
<proteinExistence type="predicted"/>
<dbReference type="RefSeq" id="WP_425307217.1">
    <property type="nucleotide sequence ID" value="NZ_CP154795.1"/>
</dbReference>
<dbReference type="EMBL" id="CP154795">
    <property type="protein sequence ID" value="XAN05784.1"/>
    <property type="molecule type" value="Genomic_DNA"/>
</dbReference>
<dbReference type="InterPro" id="IPR036013">
    <property type="entry name" value="Band_7/SPFH_dom_sf"/>
</dbReference>
<evidence type="ECO:0000259" key="3">
    <source>
        <dbReference type="Pfam" id="PF14237"/>
    </source>
</evidence>
<dbReference type="Pfam" id="PF14237">
    <property type="entry name" value="GYF_2"/>
    <property type="match status" value="1"/>
</dbReference>
<gene>
    <name evidence="4" type="ORF">AADG42_00170</name>
</gene>
<feature type="region of interest" description="Disordered" evidence="1">
    <location>
        <begin position="291"/>
        <end position="313"/>
    </location>
</feature>
<evidence type="ECO:0000313" key="5">
    <source>
        <dbReference type="Proteomes" id="UP001442841"/>
    </source>
</evidence>
<protein>
    <submittedName>
        <fullName evidence="4">SPFH domain-containing protein</fullName>
    </submittedName>
</protein>
<name>A0ABZ3FL16_9ACTN</name>
<feature type="domain" description="GYF" evidence="3">
    <location>
        <begin position="326"/>
        <end position="374"/>
    </location>
</feature>
<dbReference type="PANTHER" id="PTHR37826:SF2">
    <property type="entry name" value="ZINC-RIBBON DOMAIN-CONTAINING PROTEIN"/>
    <property type="match status" value="1"/>
</dbReference>
<feature type="compositionally biased region" description="Low complexity" evidence="1">
    <location>
        <begin position="294"/>
        <end position="313"/>
    </location>
</feature>
<evidence type="ECO:0000256" key="1">
    <source>
        <dbReference type="SAM" id="MobiDB-lite"/>
    </source>
</evidence>
<dbReference type="InterPro" id="IPR025640">
    <property type="entry name" value="GYF_2"/>
</dbReference>
<accession>A0ABZ3FL16</accession>
<evidence type="ECO:0000259" key="2">
    <source>
        <dbReference type="Pfam" id="PF13421"/>
    </source>
</evidence>
<evidence type="ECO:0000313" key="4">
    <source>
        <dbReference type="EMBL" id="XAN05784.1"/>
    </source>
</evidence>
<organism evidence="4 5">
    <name type="scientific">Ammonicoccus fulvus</name>
    <dbReference type="NCBI Taxonomy" id="3138240"/>
    <lineage>
        <taxon>Bacteria</taxon>
        <taxon>Bacillati</taxon>
        <taxon>Actinomycetota</taxon>
        <taxon>Actinomycetes</taxon>
        <taxon>Propionibacteriales</taxon>
        <taxon>Propionibacteriaceae</taxon>
        <taxon>Ammonicoccus</taxon>
    </lineage>
</organism>
<dbReference type="CDD" id="cd03408">
    <property type="entry name" value="SPFH_like_u1"/>
    <property type="match status" value="1"/>
</dbReference>
<feature type="compositionally biased region" description="Pro residues" evidence="1">
    <location>
        <begin position="380"/>
        <end position="402"/>
    </location>
</feature>
<feature type="domain" description="SPFH" evidence="2">
    <location>
        <begin position="26"/>
        <end position="235"/>
    </location>
</feature>
<feature type="compositionally biased region" description="Low complexity" evidence="1">
    <location>
        <begin position="403"/>
        <end position="415"/>
    </location>
</feature>
<dbReference type="SUPFAM" id="SSF117892">
    <property type="entry name" value="Band 7/SPFH domain"/>
    <property type="match status" value="1"/>
</dbReference>
<feature type="region of interest" description="Disordered" evidence="1">
    <location>
        <begin position="376"/>
        <end position="415"/>
    </location>
</feature>
<dbReference type="Pfam" id="PF13421">
    <property type="entry name" value="Band_7_1"/>
    <property type="match status" value="1"/>
</dbReference>